<dbReference type="Gene3D" id="3.40.50.300">
    <property type="entry name" value="P-loop containing nucleotide triphosphate hydrolases"/>
    <property type="match status" value="2"/>
</dbReference>
<evidence type="ECO:0000256" key="3">
    <source>
        <dbReference type="ARBA" id="ARBA00022806"/>
    </source>
</evidence>
<dbReference type="SMART" id="SM00487">
    <property type="entry name" value="DEXDc"/>
    <property type="match status" value="1"/>
</dbReference>
<keyword evidence="2" id="KW-0378">Hydrolase</keyword>
<dbReference type="PANTHER" id="PTHR47961">
    <property type="entry name" value="DNA POLYMERASE THETA, PUTATIVE (AFU_ORTHOLOGUE AFUA_1G05260)-RELATED"/>
    <property type="match status" value="1"/>
</dbReference>
<dbReference type="PANTHER" id="PTHR47961:SF6">
    <property type="entry name" value="DNA-DIRECTED DNA POLYMERASE"/>
    <property type="match status" value="1"/>
</dbReference>
<dbReference type="InterPro" id="IPR050474">
    <property type="entry name" value="Hel308_SKI2-like"/>
</dbReference>
<sequence>MKPRYATLGEHIYYKLEENEYLNELYEIILFNYSMDLMGSPQRKKPIKKEHALRFADILSKSYGQPNSEKHRAWAQEIIALLNATYSDDAVIKAYATSVLANIGNYRGLQLIKTKYKNTSFLDELYQSFDLDYLKIPHQENMYFFHPQKEIYDHLSDKSFSYSGPTSMGKSLVMRTFIKDKIMNDFKGNFAILVPTKALISEISSNIIKIDLQDELSNKNYKVVTSGNSLFFKQENLNYIMVMTPERLLYTLISYPEMSVDYLFIDEAHKLSEADGRATFYFKVTDMLIERPRKPRVILASPNIPNPEIYLDALPSEQINNPTYLRTTFTPVSQMKYVLDTVSKEFKVFNERTNKKDPFKTIYSLNEADTTLVLIQKIIQKDLNKSNIVYCSGRDRTVEMARDFAKSLPYLDNKILNDLAKEIEDEIHSDYYLADIIRKGVSYHVGYLPLYIRSKIEDLYRNRDIKTIFCTSTLIEGVNLPADNLIVISVRIGRKGNMNQVEFKNLLGRVGRIEYNLYGNVFIIRDSNMAEKTMNNLLLNDVENQEISLKTQLNNETKEYIINQFLNGSSQLNPLPEQKPNEYDLMRKTGLILLNDITKNRNSVVRKQFSHLLDEQKIDTIKLLFGINNSTKPKPDDDINVSLDQTENLISAINNGLKYPELLDGRVQYDDLVNFLSELRKIFKWDVYEKTTLGLGDRIKYYAVILSRWMNEYGLSFLLKETIDHAAENNGFVNKNYELIPYNGSQEHKNLIIGDTLQIIENVILFSLANYFLRFSTEYKKLKTNNEPFDNDWYEYVEFGSTNQLTIFFQRNGLTRETADYIRRHQEYVIYTQQGYKLKKSLLNCGKRSVEDEIADILFNVPELFINE</sequence>
<dbReference type="GO" id="GO:0004386">
    <property type="term" value="F:helicase activity"/>
    <property type="evidence" value="ECO:0007669"/>
    <property type="project" value="UniProtKB-KW"/>
</dbReference>
<gene>
    <name evidence="7" type="ORF">NCTC10138_01360</name>
</gene>
<dbReference type="STRING" id="1278311.GCA_000428705_00052"/>
<dbReference type="SMART" id="SM00490">
    <property type="entry name" value="HELICc"/>
    <property type="match status" value="1"/>
</dbReference>
<protein>
    <submittedName>
        <fullName evidence="7">Ski2-like helicase</fullName>
    </submittedName>
</protein>
<proteinExistence type="predicted"/>
<evidence type="ECO:0000256" key="2">
    <source>
        <dbReference type="ARBA" id="ARBA00022801"/>
    </source>
</evidence>
<keyword evidence="8" id="KW-1185">Reference proteome</keyword>
<dbReference type="PROSITE" id="PS51194">
    <property type="entry name" value="HELICASE_CTER"/>
    <property type="match status" value="1"/>
</dbReference>
<dbReference type="InterPro" id="IPR014001">
    <property type="entry name" value="Helicase_ATP-bd"/>
</dbReference>
<evidence type="ECO:0000313" key="7">
    <source>
        <dbReference type="EMBL" id="VEU80972.1"/>
    </source>
</evidence>
<keyword evidence="1" id="KW-0547">Nucleotide-binding</keyword>
<evidence type="ECO:0000259" key="6">
    <source>
        <dbReference type="PROSITE" id="PS51194"/>
    </source>
</evidence>
<dbReference type="InterPro" id="IPR001650">
    <property type="entry name" value="Helicase_C-like"/>
</dbReference>
<name>A0A449BEX1_HAPAX</name>
<evidence type="ECO:0000256" key="1">
    <source>
        <dbReference type="ARBA" id="ARBA00022741"/>
    </source>
</evidence>
<dbReference type="AlphaFoldDB" id="A0A449BEX1"/>
<dbReference type="PROSITE" id="PS51192">
    <property type="entry name" value="HELICASE_ATP_BIND_1"/>
    <property type="match status" value="1"/>
</dbReference>
<dbReference type="SUPFAM" id="SSF52540">
    <property type="entry name" value="P-loop containing nucleoside triphosphate hydrolases"/>
    <property type="match status" value="2"/>
</dbReference>
<dbReference type="KEGG" id="aaxa:NCTC10138_01360"/>
<dbReference type="RefSeq" id="WP_026389897.1">
    <property type="nucleotide sequence ID" value="NZ_LR215048.1"/>
</dbReference>
<dbReference type="GO" id="GO:0016787">
    <property type="term" value="F:hydrolase activity"/>
    <property type="evidence" value="ECO:0007669"/>
    <property type="project" value="UniProtKB-KW"/>
</dbReference>
<reference evidence="7 8" key="1">
    <citation type="submission" date="2019-01" db="EMBL/GenBank/DDBJ databases">
        <authorList>
            <consortium name="Pathogen Informatics"/>
        </authorList>
    </citation>
    <scope>NUCLEOTIDE SEQUENCE [LARGE SCALE GENOMIC DNA]</scope>
    <source>
        <strain evidence="7 8">NCTC10138</strain>
    </source>
</reference>
<dbReference type="Pfam" id="PF00270">
    <property type="entry name" value="DEAD"/>
    <property type="match status" value="1"/>
</dbReference>
<organism evidence="7 8">
    <name type="scientific">Haploplasma axanthum</name>
    <name type="common">Acholeplasma axanthum</name>
    <dbReference type="NCBI Taxonomy" id="29552"/>
    <lineage>
        <taxon>Bacteria</taxon>
        <taxon>Bacillati</taxon>
        <taxon>Mycoplasmatota</taxon>
        <taxon>Mollicutes</taxon>
        <taxon>Acholeplasmatales</taxon>
        <taxon>Acholeplasmataceae</taxon>
        <taxon>Haploplasma</taxon>
    </lineage>
</organism>
<feature type="domain" description="Helicase ATP-binding" evidence="5">
    <location>
        <begin position="151"/>
        <end position="322"/>
    </location>
</feature>
<dbReference type="OrthoDB" id="9804145at2"/>
<keyword evidence="4" id="KW-0067">ATP-binding</keyword>
<evidence type="ECO:0000313" key="8">
    <source>
        <dbReference type="Proteomes" id="UP000289841"/>
    </source>
</evidence>
<feature type="domain" description="Helicase C-terminal" evidence="6">
    <location>
        <begin position="373"/>
        <end position="561"/>
    </location>
</feature>
<keyword evidence="3 7" id="KW-0347">Helicase</keyword>
<dbReference type="EMBL" id="LR215048">
    <property type="protein sequence ID" value="VEU80972.1"/>
    <property type="molecule type" value="Genomic_DNA"/>
</dbReference>
<evidence type="ECO:0000256" key="4">
    <source>
        <dbReference type="ARBA" id="ARBA00022840"/>
    </source>
</evidence>
<dbReference type="InterPro" id="IPR011545">
    <property type="entry name" value="DEAD/DEAH_box_helicase_dom"/>
</dbReference>
<dbReference type="GO" id="GO:0003676">
    <property type="term" value="F:nucleic acid binding"/>
    <property type="evidence" value="ECO:0007669"/>
    <property type="project" value="InterPro"/>
</dbReference>
<dbReference type="Proteomes" id="UP000289841">
    <property type="component" value="Chromosome"/>
</dbReference>
<dbReference type="InterPro" id="IPR027417">
    <property type="entry name" value="P-loop_NTPase"/>
</dbReference>
<evidence type="ECO:0000259" key="5">
    <source>
        <dbReference type="PROSITE" id="PS51192"/>
    </source>
</evidence>
<dbReference type="GO" id="GO:0005524">
    <property type="term" value="F:ATP binding"/>
    <property type="evidence" value="ECO:0007669"/>
    <property type="project" value="UniProtKB-KW"/>
</dbReference>
<accession>A0A449BEX1</accession>